<reference evidence="1" key="2">
    <citation type="submission" date="2021-04" db="EMBL/GenBank/DDBJ databases">
        <authorList>
            <person name="Gilroy R."/>
        </authorList>
    </citation>
    <scope>NUCLEOTIDE SEQUENCE</scope>
    <source>
        <strain evidence="1">CHK193-4272</strain>
    </source>
</reference>
<dbReference type="InterPro" id="IPR014202">
    <property type="entry name" value="Spore_II_R"/>
</dbReference>
<comment type="caution">
    <text evidence="1">The sequence shown here is derived from an EMBL/GenBank/DDBJ whole genome shotgun (WGS) entry which is preliminary data.</text>
</comment>
<evidence type="ECO:0000313" key="2">
    <source>
        <dbReference type="Proteomes" id="UP000886808"/>
    </source>
</evidence>
<accession>A0A9D1PID5</accession>
<name>A0A9D1PID5_9FIRM</name>
<dbReference type="AlphaFoldDB" id="A0A9D1PID5"/>
<gene>
    <name evidence="1" type="ORF">H9746_07610</name>
</gene>
<organism evidence="1 2">
    <name type="scientific">Candidatus Butyricicoccus avistercoris</name>
    <dbReference type="NCBI Taxonomy" id="2838518"/>
    <lineage>
        <taxon>Bacteria</taxon>
        <taxon>Bacillati</taxon>
        <taxon>Bacillota</taxon>
        <taxon>Clostridia</taxon>
        <taxon>Eubacteriales</taxon>
        <taxon>Butyricicoccaceae</taxon>
        <taxon>Butyricicoccus</taxon>
    </lineage>
</organism>
<dbReference type="EMBL" id="DXIE01000043">
    <property type="protein sequence ID" value="HIV62688.1"/>
    <property type="molecule type" value="Genomic_DNA"/>
</dbReference>
<protein>
    <submittedName>
        <fullName evidence="1">Stage II sporulation protein R</fullName>
    </submittedName>
</protein>
<sequence>MKLRRLEVCILIFISLLFTYSAFISVKQDNIANGLLRLHVLANSNTAHDQQIKLLVRDEVLKFCEPILKNADDRNEVYEIMNENMQTLANIAQKTLWDLGENRSVSVSLKEEYYPTRDYTDFSLPAGEYLGLRVIIGEGEGKNWWCVVFPPMCNELAVSEKTDYLPKKCTIRFKTAEVIGEIRNYIFG</sequence>
<dbReference type="Proteomes" id="UP000886808">
    <property type="component" value="Unassembled WGS sequence"/>
</dbReference>
<dbReference type="Pfam" id="PF09551">
    <property type="entry name" value="Spore_II_R"/>
    <property type="match status" value="1"/>
</dbReference>
<evidence type="ECO:0000313" key="1">
    <source>
        <dbReference type="EMBL" id="HIV62688.1"/>
    </source>
</evidence>
<reference evidence="1" key="1">
    <citation type="journal article" date="2021" name="PeerJ">
        <title>Extensive microbial diversity within the chicken gut microbiome revealed by metagenomics and culture.</title>
        <authorList>
            <person name="Gilroy R."/>
            <person name="Ravi A."/>
            <person name="Getino M."/>
            <person name="Pursley I."/>
            <person name="Horton D.L."/>
            <person name="Alikhan N.F."/>
            <person name="Baker D."/>
            <person name="Gharbi K."/>
            <person name="Hall N."/>
            <person name="Watson M."/>
            <person name="Adriaenssens E.M."/>
            <person name="Foster-Nyarko E."/>
            <person name="Jarju S."/>
            <person name="Secka A."/>
            <person name="Antonio M."/>
            <person name="Oren A."/>
            <person name="Chaudhuri R.R."/>
            <person name="La Ragione R."/>
            <person name="Hildebrand F."/>
            <person name="Pallen M.J."/>
        </authorList>
    </citation>
    <scope>NUCLEOTIDE SEQUENCE</scope>
    <source>
        <strain evidence="1">CHK193-4272</strain>
    </source>
</reference>
<proteinExistence type="predicted"/>